<dbReference type="SMART" id="SM00743">
    <property type="entry name" value="Agenet"/>
    <property type="match status" value="1"/>
</dbReference>
<feature type="region of interest" description="Disordered" evidence="1">
    <location>
        <begin position="310"/>
        <end position="331"/>
    </location>
</feature>
<dbReference type="Gene3D" id="2.30.30.490">
    <property type="match status" value="1"/>
</dbReference>
<organism evidence="3 4">
    <name type="scientific">Rehmannia glutinosa</name>
    <name type="common">Chinese foxglove</name>
    <dbReference type="NCBI Taxonomy" id="99300"/>
    <lineage>
        <taxon>Eukaryota</taxon>
        <taxon>Viridiplantae</taxon>
        <taxon>Streptophyta</taxon>
        <taxon>Embryophyta</taxon>
        <taxon>Tracheophyta</taxon>
        <taxon>Spermatophyta</taxon>
        <taxon>Magnoliopsida</taxon>
        <taxon>eudicotyledons</taxon>
        <taxon>Gunneridae</taxon>
        <taxon>Pentapetalae</taxon>
        <taxon>asterids</taxon>
        <taxon>lamiids</taxon>
        <taxon>Lamiales</taxon>
        <taxon>Orobanchaceae</taxon>
        <taxon>Rehmannieae</taxon>
        <taxon>Rehmannia</taxon>
    </lineage>
</organism>
<dbReference type="InterPro" id="IPR001025">
    <property type="entry name" value="BAH_dom"/>
</dbReference>
<dbReference type="PANTHER" id="PTHR31917">
    <property type="entry name" value="AGENET DOMAIN-CONTAINING PROTEIN-RELATED"/>
    <property type="match status" value="1"/>
</dbReference>
<evidence type="ECO:0000313" key="4">
    <source>
        <dbReference type="Proteomes" id="UP001318860"/>
    </source>
</evidence>
<keyword evidence="4" id="KW-1185">Reference proteome</keyword>
<dbReference type="InterPro" id="IPR014002">
    <property type="entry name" value="Agenet_dom_plant"/>
</dbReference>
<dbReference type="InterPro" id="IPR008395">
    <property type="entry name" value="Agenet-like_dom"/>
</dbReference>
<dbReference type="Proteomes" id="UP001318860">
    <property type="component" value="Unassembled WGS sequence"/>
</dbReference>
<dbReference type="PANTHER" id="PTHR31917:SF3">
    <property type="entry name" value="BROMO ADJACENT-LIKE DOMAIN PROTEIN"/>
    <property type="match status" value="1"/>
</dbReference>
<dbReference type="InterPro" id="IPR043151">
    <property type="entry name" value="BAH_sf"/>
</dbReference>
<sequence length="617" mass="69554">MFCLIRMSDNQVLRAWEERVISQEKGSRIVHYFLMDSAGNSLLAIVGIERSRRHMFYSVTEDFLRVFGSTSTVHAGTRWKARKDVVEFLSSIASGGGPIFANSNQDKIDTSPYLKYLMSLMARFSQRGSPLVEEIQGSTQLVAQNPDIFWSGDAWFCSKQLKHYPAFFRNRTNIPVFSFVWILGEERKDYIGYVEDLYEDQHGEKMVRVRPFLFREDIEALIPNLYPQSREVFITSCEHEISAKHIDGLATVLTPTHFNKCSAFLPQSLSFKTFVCHREFKNNSVNPFSLSKLRGYSAQPILSSLQCHLPSPNKNRQNSTAEAEGCGSKDPATEVCKRTRNLRVGETIVGGRGGVRSLAKDKQAAKGETTRQRLKIKLANKLVVREPESQVLSKGNENIELLSQDSGMRGCWFRCKILCSSQKRLKVQYYDVTEVDGPGKLEEWVPAARVAAPDKLGVRCAGRLTVRPWPHWNSSDFRFEVGAAIDARWCDGWWEGVVIGCDTSSKNNLQVYFPGENKFLTVERKDIRVNSSVLANSNVPKSSKAGGSKDVKLQFPSSSTPEANKKAVEEPHLKQLLKIKEKEDWTPKSSGNAAKNGKMGKTACQVKSDRQHTTEKQ</sequence>
<comment type="caution">
    <text evidence="3">The sequence shown here is derived from an EMBL/GenBank/DDBJ whole genome shotgun (WGS) entry which is preliminary data.</text>
</comment>
<feature type="region of interest" description="Disordered" evidence="1">
    <location>
        <begin position="537"/>
        <end position="617"/>
    </location>
</feature>
<feature type="compositionally biased region" description="Polar residues" evidence="1">
    <location>
        <begin position="310"/>
        <end position="321"/>
    </location>
</feature>
<evidence type="ECO:0000256" key="1">
    <source>
        <dbReference type="SAM" id="MobiDB-lite"/>
    </source>
</evidence>
<dbReference type="PROSITE" id="PS51038">
    <property type="entry name" value="BAH"/>
    <property type="match status" value="1"/>
</dbReference>
<name>A0ABR0UR69_REHGL</name>
<reference evidence="3 4" key="1">
    <citation type="journal article" date="2021" name="Comput. Struct. Biotechnol. J.">
        <title>De novo genome assembly of the potent medicinal plant Rehmannia glutinosa using nanopore technology.</title>
        <authorList>
            <person name="Ma L."/>
            <person name="Dong C."/>
            <person name="Song C."/>
            <person name="Wang X."/>
            <person name="Zheng X."/>
            <person name="Niu Y."/>
            <person name="Chen S."/>
            <person name="Feng W."/>
        </authorList>
    </citation>
    <scope>NUCLEOTIDE SEQUENCE [LARGE SCALE GENOMIC DNA]</scope>
    <source>
        <strain evidence="3">DH-2019</strain>
    </source>
</reference>
<accession>A0ABR0UR69</accession>
<dbReference type="EMBL" id="JABTTQ020002305">
    <property type="protein sequence ID" value="KAK6124769.1"/>
    <property type="molecule type" value="Genomic_DNA"/>
</dbReference>
<proteinExistence type="predicted"/>
<evidence type="ECO:0000259" key="2">
    <source>
        <dbReference type="PROSITE" id="PS51038"/>
    </source>
</evidence>
<dbReference type="SMART" id="SM00439">
    <property type="entry name" value="BAH"/>
    <property type="match status" value="1"/>
</dbReference>
<dbReference type="Pfam" id="PF05641">
    <property type="entry name" value="Agenet"/>
    <property type="match status" value="1"/>
</dbReference>
<feature type="domain" description="BAH" evidence="2">
    <location>
        <begin position="172"/>
        <end position="291"/>
    </location>
</feature>
<feature type="compositionally biased region" description="Basic and acidic residues" evidence="1">
    <location>
        <begin position="607"/>
        <end position="617"/>
    </location>
</feature>
<feature type="compositionally biased region" description="Basic and acidic residues" evidence="1">
    <location>
        <begin position="563"/>
        <end position="586"/>
    </location>
</feature>
<evidence type="ECO:0000313" key="3">
    <source>
        <dbReference type="EMBL" id="KAK6124769.1"/>
    </source>
</evidence>
<gene>
    <name evidence="3" type="ORF">DH2020_041490</name>
</gene>
<protein>
    <recommendedName>
        <fullName evidence="2">BAH domain-containing protein</fullName>
    </recommendedName>
</protein>